<dbReference type="AlphaFoldDB" id="A0A103ZJ38"/>
<dbReference type="FunFam" id="1.10.10.10:FF:000001">
    <property type="entry name" value="LysR family transcriptional regulator"/>
    <property type="match status" value="1"/>
</dbReference>
<dbReference type="Pfam" id="PF03466">
    <property type="entry name" value="LysR_substrate"/>
    <property type="match status" value="1"/>
</dbReference>
<dbReference type="PANTHER" id="PTHR30537">
    <property type="entry name" value="HTH-TYPE TRANSCRIPTIONAL REGULATOR"/>
    <property type="match status" value="1"/>
</dbReference>
<dbReference type="InterPro" id="IPR058163">
    <property type="entry name" value="LysR-type_TF_proteobact-type"/>
</dbReference>
<dbReference type="Gene3D" id="3.40.190.290">
    <property type="match status" value="1"/>
</dbReference>
<dbReference type="RefSeq" id="WP_059730113.1">
    <property type="nucleotide sequence ID" value="NZ_LOYH01000058.1"/>
</dbReference>
<gene>
    <name evidence="6" type="ORF">WS90_16915</name>
</gene>
<dbReference type="GO" id="GO:0006351">
    <property type="term" value="P:DNA-templated transcription"/>
    <property type="evidence" value="ECO:0007669"/>
    <property type="project" value="TreeGrafter"/>
</dbReference>
<evidence type="ECO:0000313" key="6">
    <source>
        <dbReference type="EMBL" id="KVK80952.1"/>
    </source>
</evidence>
<keyword evidence="4" id="KW-0804">Transcription</keyword>
<evidence type="ECO:0000256" key="1">
    <source>
        <dbReference type="ARBA" id="ARBA00009437"/>
    </source>
</evidence>
<dbReference type="PROSITE" id="PS50931">
    <property type="entry name" value="HTH_LYSR"/>
    <property type="match status" value="1"/>
</dbReference>
<evidence type="ECO:0000256" key="4">
    <source>
        <dbReference type="ARBA" id="ARBA00023163"/>
    </source>
</evidence>
<evidence type="ECO:0000313" key="7">
    <source>
        <dbReference type="Proteomes" id="UP000069001"/>
    </source>
</evidence>
<dbReference type="PRINTS" id="PR00039">
    <property type="entry name" value="HTHLYSR"/>
</dbReference>
<dbReference type="GO" id="GO:0003700">
    <property type="term" value="F:DNA-binding transcription factor activity"/>
    <property type="evidence" value="ECO:0007669"/>
    <property type="project" value="InterPro"/>
</dbReference>
<dbReference type="InterPro" id="IPR005119">
    <property type="entry name" value="LysR_subst-bd"/>
</dbReference>
<proteinExistence type="inferred from homology"/>
<dbReference type="Gene3D" id="1.10.10.10">
    <property type="entry name" value="Winged helix-like DNA-binding domain superfamily/Winged helix DNA-binding domain"/>
    <property type="match status" value="1"/>
</dbReference>
<keyword evidence="2" id="KW-0805">Transcription regulation</keyword>
<reference evidence="6 7" key="1">
    <citation type="submission" date="2015-11" db="EMBL/GenBank/DDBJ databases">
        <title>Expanding the genomic diversity of Burkholderia species for the development of highly accurate diagnostics.</title>
        <authorList>
            <person name="Sahl J."/>
            <person name="Keim P."/>
            <person name="Wagner D."/>
        </authorList>
    </citation>
    <scope>NUCLEOTIDE SEQUENCE [LARGE SCALE GENOMIC DNA]</scope>
    <source>
        <strain evidence="6 7">MSMB1302</strain>
    </source>
</reference>
<evidence type="ECO:0000256" key="2">
    <source>
        <dbReference type="ARBA" id="ARBA00023015"/>
    </source>
</evidence>
<protein>
    <submittedName>
        <fullName evidence="6">LysR family transcriptional regulator</fullName>
    </submittedName>
</protein>
<dbReference type="InterPro" id="IPR000847">
    <property type="entry name" value="LysR_HTH_N"/>
</dbReference>
<accession>A0A103ZJ38</accession>
<dbReference type="CDD" id="cd08422">
    <property type="entry name" value="PBP2_CrgA_like"/>
    <property type="match status" value="1"/>
</dbReference>
<dbReference type="SUPFAM" id="SSF53850">
    <property type="entry name" value="Periplasmic binding protein-like II"/>
    <property type="match status" value="1"/>
</dbReference>
<dbReference type="InterPro" id="IPR036388">
    <property type="entry name" value="WH-like_DNA-bd_sf"/>
</dbReference>
<evidence type="ECO:0000256" key="3">
    <source>
        <dbReference type="ARBA" id="ARBA00023125"/>
    </source>
</evidence>
<evidence type="ECO:0000259" key="5">
    <source>
        <dbReference type="PROSITE" id="PS50931"/>
    </source>
</evidence>
<comment type="caution">
    <text evidence="6">The sequence shown here is derived from an EMBL/GenBank/DDBJ whole genome shotgun (WGS) entry which is preliminary data.</text>
</comment>
<dbReference type="SUPFAM" id="SSF46785">
    <property type="entry name" value="Winged helix' DNA-binding domain"/>
    <property type="match status" value="1"/>
</dbReference>
<organism evidence="6 7">
    <name type="scientific">Burkholderia cepacia</name>
    <name type="common">Pseudomonas cepacia</name>
    <dbReference type="NCBI Taxonomy" id="292"/>
    <lineage>
        <taxon>Bacteria</taxon>
        <taxon>Pseudomonadati</taxon>
        <taxon>Pseudomonadota</taxon>
        <taxon>Betaproteobacteria</taxon>
        <taxon>Burkholderiales</taxon>
        <taxon>Burkholderiaceae</taxon>
        <taxon>Burkholderia</taxon>
        <taxon>Burkholderia cepacia complex</taxon>
    </lineage>
</organism>
<dbReference type="InterPro" id="IPR036390">
    <property type="entry name" value="WH_DNA-bd_sf"/>
</dbReference>
<comment type="similarity">
    <text evidence="1">Belongs to the LysR transcriptional regulatory family.</text>
</comment>
<dbReference type="Proteomes" id="UP000069001">
    <property type="component" value="Unassembled WGS sequence"/>
</dbReference>
<dbReference type="EMBL" id="LOYH01000058">
    <property type="protein sequence ID" value="KVK80952.1"/>
    <property type="molecule type" value="Genomic_DNA"/>
</dbReference>
<name>A0A103ZJ38_BURCE</name>
<dbReference type="PANTHER" id="PTHR30537:SF72">
    <property type="entry name" value="LYSR FAMILY TRANSCRIPTIONAL REGULATOR"/>
    <property type="match status" value="1"/>
</dbReference>
<keyword evidence="3" id="KW-0238">DNA-binding</keyword>
<dbReference type="GO" id="GO:0043565">
    <property type="term" value="F:sequence-specific DNA binding"/>
    <property type="evidence" value="ECO:0007669"/>
    <property type="project" value="TreeGrafter"/>
</dbReference>
<dbReference type="Pfam" id="PF00126">
    <property type="entry name" value="HTH_1"/>
    <property type="match status" value="1"/>
</dbReference>
<feature type="domain" description="HTH lysR-type" evidence="5">
    <location>
        <begin position="1"/>
        <end position="59"/>
    </location>
</feature>
<sequence>METLTNLESFLRSAELGSFTLAAKRLSVSAAAVSRNVAQLERNLGVKLFQRSTRQLTLTEAGRRFQLDTESHVRALNAAILNVSTLAERPAGSVKLSVAPTFGQMHLLPAILAFRREYPDIQIVCDSDDRKVDLIAEEYDLAIGGGFELMPSHVSHRISPLHIVAVSSSEYLDRHALPDKPGDLARYDGIAIRSRNSGRIRQWSMRDADGEEFLAQVNPSLVVDSPAAAREAALNHLGVALLALPDVLPYLESGRLKRMLPGWYSDAGTISLYYASRTFLPRATRLLIDHLNRYFEEAGIAKRFHA</sequence>